<evidence type="ECO:0000256" key="3">
    <source>
        <dbReference type="SAM" id="SignalP"/>
    </source>
</evidence>
<evidence type="ECO:0000313" key="5">
    <source>
        <dbReference type="Proteomes" id="UP000663888"/>
    </source>
</evidence>
<feature type="compositionally biased region" description="Polar residues" evidence="1">
    <location>
        <begin position="547"/>
        <end position="557"/>
    </location>
</feature>
<feature type="compositionally biased region" description="Polar residues" evidence="1">
    <location>
        <begin position="444"/>
        <end position="487"/>
    </location>
</feature>
<reference evidence="4" key="1">
    <citation type="submission" date="2021-01" db="EMBL/GenBank/DDBJ databases">
        <authorList>
            <person name="Kaushik A."/>
        </authorList>
    </citation>
    <scope>NUCLEOTIDE SEQUENCE</scope>
    <source>
        <strain evidence="4">AG4-R118</strain>
    </source>
</reference>
<feature type="transmembrane region" description="Helical" evidence="2">
    <location>
        <begin position="283"/>
        <end position="307"/>
    </location>
</feature>
<sequence>MQSVVLGLVCVSTLLLPSSVAGNALRPNDAVAELLVVPNNVTIMTPRDMSSVFERQVFDLGSPFSSGFLGFRRLATRQGCGAEGIAVEADLAATLGLFVMVGDVVHRPRWGVTTEDAVIRTQNAVQEEDVAGMGEYLKLHIRSRVAHGCMGNRSHCVTINGKLGCCPNGQTCISEPQCSGEATCSGSNAQTSTTFASVPTSITVSSTSPSSFTPPFPSITTRIATSQILATTGASHSGAETTASHLSTRPGANPPETRDQTSRTARATGSEAAFAQSQSTTNIGAIAGGSVAGVLALVAILISLIIWRRKQSTGGPDAETPAAGTGDIPSHDPAYNPGIIPPTPGTVDPFLTPMSQHPNPGVSYFTGAVDRPLSGTSSTPHYTGLPEPQHGDDMGIAIGTTAMPVPRHDMHHPHPLPMSVTPMREPAPDSPPVRVWSGFGSRPPSGQTTTYAGGNAPYQSPSGWSNHETTNTNSVYSNLPSAANAYSPTPPPRAPSTVYQPSSEGGGYNGNRETYSPPASPPPEILYPGAIGGNLGGLPSGAAPPVTNFTQGENSLH</sequence>
<keyword evidence="2" id="KW-0472">Membrane</keyword>
<feature type="chain" id="PRO_5034788219" evidence="3">
    <location>
        <begin position="23"/>
        <end position="557"/>
    </location>
</feature>
<keyword evidence="3" id="KW-0732">Signal</keyword>
<dbReference type="AlphaFoldDB" id="A0A8H3GCD2"/>
<feature type="region of interest" description="Disordered" evidence="1">
    <location>
        <begin position="312"/>
        <end position="334"/>
    </location>
</feature>
<name>A0A8H3GCD2_9AGAM</name>
<comment type="caution">
    <text evidence="4">The sequence shown here is derived from an EMBL/GenBank/DDBJ whole genome shotgun (WGS) entry which is preliminary data.</text>
</comment>
<feature type="signal peptide" evidence="3">
    <location>
        <begin position="1"/>
        <end position="22"/>
    </location>
</feature>
<accession>A0A8H3GCD2</accession>
<gene>
    <name evidence="4" type="ORF">RDB_LOCUS59350</name>
</gene>
<dbReference type="EMBL" id="CAJMWX010001031">
    <property type="protein sequence ID" value="CAE6446374.1"/>
    <property type="molecule type" value="Genomic_DNA"/>
</dbReference>
<feature type="compositionally biased region" description="Gly residues" evidence="1">
    <location>
        <begin position="530"/>
        <end position="539"/>
    </location>
</feature>
<evidence type="ECO:0000256" key="2">
    <source>
        <dbReference type="SAM" id="Phobius"/>
    </source>
</evidence>
<organism evidence="4 5">
    <name type="scientific">Rhizoctonia solani</name>
    <dbReference type="NCBI Taxonomy" id="456999"/>
    <lineage>
        <taxon>Eukaryota</taxon>
        <taxon>Fungi</taxon>
        <taxon>Dikarya</taxon>
        <taxon>Basidiomycota</taxon>
        <taxon>Agaricomycotina</taxon>
        <taxon>Agaricomycetes</taxon>
        <taxon>Cantharellales</taxon>
        <taxon>Ceratobasidiaceae</taxon>
        <taxon>Rhizoctonia</taxon>
    </lineage>
</organism>
<keyword evidence="2" id="KW-0812">Transmembrane</keyword>
<proteinExistence type="predicted"/>
<protein>
    <submittedName>
        <fullName evidence="4">Uncharacterized protein</fullName>
    </submittedName>
</protein>
<keyword evidence="2" id="KW-1133">Transmembrane helix</keyword>
<dbReference type="Proteomes" id="UP000663888">
    <property type="component" value="Unassembled WGS sequence"/>
</dbReference>
<feature type="region of interest" description="Disordered" evidence="1">
    <location>
        <begin position="372"/>
        <end position="557"/>
    </location>
</feature>
<evidence type="ECO:0000256" key="1">
    <source>
        <dbReference type="SAM" id="MobiDB-lite"/>
    </source>
</evidence>
<evidence type="ECO:0000313" key="4">
    <source>
        <dbReference type="EMBL" id="CAE6446374.1"/>
    </source>
</evidence>
<feature type="compositionally biased region" description="Polar residues" evidence="1">
    <location>
        <begin position="232"/>
        <end position="247"/>
    </location>
</feature>
<feature type="region of interest" description="Disordered" evidence="1">
    <location>
        <begin position="232"/>
        <end position="277"/>
    </location>
</feature>